<dbReference type="InterPro" id="IPR050482">
    <property type="entry name" value="Sensor_HK_TwoCompSys"/>
</dbReference>
<keyword evidence="4" id="KW-1133">Transmembrane helix</keyword>
<evidence type="ECO:0000256" key="1">
    <source>
        <dbReference type="ARBA" id="ARBA00022679"/>
    </source>
</evidence>
<dbReference type="Gene3D" id="2.60.120.430">
    <property type="entry name" value="Galactose-binding lectin"/>
    <property type="match status" value="1"/>
</dbReference>
<dbReference type="HOGENOM" id="CLU_280031_0_0_0"/>
<dbReference type="Proteomes" id="UP000000787">
    <property type="component" value="Chromosome"/>
</dbReference>
<feature type="transmembrane region" description="Helical" evidence="4">
    <location>
        <begin position="222"/>
        <end position="244"/>
    </location>
</feature>
<dbReference type="InParanoid" id="A9AVT6"/>
<dbReference type="Pfam" id="PF02518">
    <property type="entry name" value="HATPase_c"/>
    <property type="match status" value="1"/>
</dbReference>
<dbReference type="EMBL" id="CP000875">
    <property type="protein sequence ID" value="ABX06686.1"/>
    <property type="molecule type" value="Genomic_DNA"/>
</dbReference>
<feature type="transmembrane region" description="Helical" evidence="4">
    <location>
        <begin position="386"/>
        <end position="407"/>
    </location>
</feature>
<feature type="transmembrane region" description="Helical" evidence="4">
    <location>
        <begin position="186"/>
        <end position="210"/>
    </location>
</feature>
<dbReference type="AlphaFoldDB" id="A9AVT6"/>
<feature type="transmembrane region" description="Helical" evidence="4">
    <location>
        <begin position="298"/>
        <end position="316"/>
    </location>
</feature>
<gene>
    <name evidence="6" type="ordered locus">Haur_4054</name>
</gene>
<evidence type="ECO:0000256" key="4">
    <source>
        <dbReference type="SAM" id="Phobius"/>
    </source>
</evidence>
<dbReference type="BioCyc" id="HAUR316274:GHYA-4097-MONOMER"/>
<dbReference type="InterPro" id="IPR003594">
    <property type="entry name" value="HATPase_dom"/>
</dbReference>
<evidence type="ECO:0000313" key="6">
    <source>
        <dbReference type="EMBL" id="ABX06686.1"/>
    </source>
</evidence>
<dbReference type="InterPro" id="IPR036890">
    <property type="entry name" value="HATPase_C_sf"/>
</dbReference>
<evidence type="ECO:0000256" key="2">
    <source>
        <dbReference type="ARBA" id="ARBA00022777"/>
    </source>
</evidence>
<keyword evidence="3" id="KW-0902">Two-component regulatory system</keyword>
<feature type="transmembrane region" description="Helical" evidence="4">
    <location>
        <begin position="160"/>
        <end position="180"/>
    </location>
</feature>
<keyword evidence="4" id="KW-0812">Transmembrane</keyword>
<keyword evidence="7" id="KW-1185">Reference proteome</keyword>
<dbReference type="KEGG" id="hau:Haur_4054"/>
<evidence type="ECO:0000256" key="3">
    <source>
        <dbReference type="ARBA" id="ARBA00023012"/>
    </source>
</evidence>
<keyword evidence="4" id="KW-0472">Membrane</keyword>
<dbReference type="eggNOG" id="COG4585">
    <property type="taxonomic scope" value="Bacteria"/>
</dbReference>
<evidence type="ECO:0000313" key="7">
    <source>
        <dbReference type="Proteomes" id="UP000000787"/>
    </source>
</evidence>
<evidence type="ECO:0000259" key="5">
    <source>
        <dbReference type="SMART" id="SM00387"/>
    </source>
</evidence>
<dbReference type="GO" id="GO:0000160">
    <property type="term" value="P:phosphorelay signal transduction system"/>
    <property type="evidence" value="ECO:0007669"/>
    <property type="project" value="UniProtKB-KW"/>
</dbReference>
<feature type="transmembrane region" description="Helical" evidence="4">
    <location>
        <begin position="256"/>
        <end position="277"/>
    </location>
</feature>
<dbReference type="STRING" id="316274.Haur_4054"/>
<keyword evidence="1" id="KW-0808">Transferase</keyword>
<feature type="transmembrane region" description="Helical" evidence="4">
    <location>
        <begin position="131"/>
        <end position="151"/>
    </location>
</feature>
<dbReference type="Gene3D" id="3.30.565.10">
    <property type="entry name" value="Histidine kinase-like ATPase, C-terminal domain"/>
    <property type="match status" value="1"/>
</dbReference>
<organism evidence="6 7">
    <name type="scientific">Herpetosiphon aurantiacus (strain ATCC 23779 / DSM 785 / 114-95)</name>
    <dbReference type="NCBI Taxonomy" id="316274"/>
    <lineage>
        <taxon>Bacteria</taxon>
        <taxon>Bacillati</taxon>
        <taxon>Chloroflexota</taxon>
        <taxon>Chloroflexia</taxon>
        <taxon>Herpetosiphonales</taxon>
        <taxon>Herpetosiphonaceae</taxon>
        <taxon>Herpetosiphon</taxon>
    </lineage>
</organism>
<dbReference type="SUPFAM" id="SSF55874">
    <property type="entry name" value="ATPase domain of HSP90 chaperone/DNA topoisomerase II/histidine kinase"/>
    <property type="match status" value="1"/>
</dbReference>
<feature type="transmembrane region" description="Helical" evidence="4">
    <location>
        <begin position="819"/>
        <end position="838"/>
    </location>
</feature>
<proteinExistence type="predicted"/>
<feature type="transmembrane region" description="Helical" evidence="4">
    <location>
        <begin position="328"/>
        <end position="348"/>
    </location>
</feature>
<protein>
    <submittedName>
        <fullName evidence="6">Signal transduction histidine kinase</fullName>
    </submittedName>
</protein>
<dbReference type="PANTHER" id="PTHR24421">
    <property type="entry name" value="NITRATE/NITRITE SENSOR PROTEIN NARX-RELATED"/>
    <property type="match status" value="1"/>
</dbReference>
<dbReference type="CDD" id="cd16917">
    <property type="entry name" value="HATPase_UhpB-NarQ-NarX-like"/>
    <property type="match status" value="1"/>
</dbReference>
<dbReference type="GO" id="GO:0016301">
    <property type="term" value="F:kinase activity"/>
    <property type="evidence" value="ECO:0007669"/>
    <property type="project" value="UniProtKB-KW"/>
</dbReference>
<dbReference type="SMART" id="SM00387">
    <property type="entry name" value="HATPase_c"/>
    <property type="match status" value="1"/>
</dbReference>
<accession>A9AVT6</accession>
<name>A9AVT6_HERA2</name>
<reference evidence="6 7" key="1">
    <citation type="journal article" date="2011" name="Stand. Genomic Sci.">
        <title>Complete genome sequence of the filamentous gliding predatory bacterium Herpetosiphon aurantiacus type strain (114-95(T)).</title>
        <authorList>
            <person name="Kiss H."/>
            <person name="Nett M."/>
            <person name="Domin N."/>
            <person name="Martin K."/>
            <person name="Maresca J.A."/>
            <person name="Copeland A."/>
            <person name="Lapidus A."/>
            <person name="Lucas S."/>
            <person name="Berry K.W."/>
            <person name="Glavina Del Rio T."/>
            <person name="Dalin E."/>
            <person name="Tice H."/>
            <person name="Pitluck S."/>
            <person name="Richardson P."/>
            <person name="Bruce D."/>
            <person name="Goodwin L."/>
            <person name="Han C."/>
            <person name="Detter J.C."/>
            <person name="Schmutz J."/>
            <person name="Brettin T."/>
            <person name="Land M."/>
            <person name="Hauser L."/>
            <person name="Kyrpides N.C."/>
            <person name="Ivanova N."/>
            <person name="Goker M."/>
            <person name="Woyke T."/>
            <person name="Klenk H.P."/>
            <person name="Bryant D.A."/>
        </authorList>
    </citation>
    <scope>NUCLEOTIDE SEQUENCE [LARGE SCALE GENOMIC DNA]</scope>
    <source>
        <strain evidence="7">ATCC 23779 / DSM 785 / 114-95</strain>
    </source>
</reference>
<sequence>MKYIMRVISIFFGCFVVISMAISVRTSLNTIDDPALELITYWSAINNCNEIHAITPAEWMPIAQEIVAPGDCILSVSGYGYNSPEMIDHLKKKLELDYANRFVPVEIRRDQSQFTVYLPITKISIHHILQIYLAIILTAALLWILGIIVLISNPDKENNIVFGYILWFLALAITSIRHRVPDFGEYLTLVATVVPLALLGGSFFHLGYIFPVKIERYHGFKYVLYIPSLFSIALYTYVIINIASGKSNIPTISNQANYIIATIFIIGFSFTLIRWAYLWITYRHQTKSKIILQAKIAFTTWLIGGLFNVILMIVYQEFNLKLPIIGKSIFFGLFLLVIPAAGTAFTLLRYESVHAKRSFSLDLLMIILISAVIVDISILINSYIEINGIIFINIFFVAVITSIFWYIDNPFRRIFEKYFLRHQNDAEILFGLLNHLDITKDIHSAIYSSIDYLTKQLEIESLRFVIEKNIIKTSEHFYIMENEPIDLFFEHNSEAGSFSNSLSKFYKHREIVYDNNNNQIGYLYLGPKITNEDFDTKDYELIRLITQYLSWFVLAKNQLILINQIIQRIIKARDSIFGDINHVIHDDILGKLNSVTLGIDMICEFDQITPDTKARLVQYKASTDQTVEILKRFIIQKQIAIPGVKKNFLPEIHRLIRELIQHQQIELHWEMPPRDDLNLWNNLSIDKKRDIFRIIHSAVANTLAYAQARNINITFSKNNAMLSLSIIDDGVGFEIDKDIKQNSTGLMTMYERTKNIDGIIEIRSIIDQGTTIELSIPMEIAIPTLIHEQSTEQATPLIKKPKLEMLHSDIQVKEQSKKYNLALICMAFMLGIGITFILKTDLLSLEKVASQPKVWFDVDVRLVNQQAENGEFWRTRLFDGSRFIQNYDTIAVGTRVTMTFSLRNHKAKPALLRNLVAGARGPNVLEQGWSASTMDFPSVQNILIEPYKTYTFTASRIYDQPGNYFLEPMFEDEAGDWRAIADFTRITFFVADLTNPIVSEVVEVAADRDWKYTPIYVQPGDTIEFIAQKGSWTTDMNSLPFVNADGYQNQHYDWTTLPAANYGQLIGSIGDWKFAIGKESSIQAPNYQGILRLGINDAHCADVCLSDNRGSMMVAIVVRRAKK</sequence>
<feature type="domain" description="Histidine kinase/HSP90-like ATPase" evidence="5">
    <location>
        <begin position="686"/>
        <end position="780"/>
    </location>
</feature>
<feature type="transmembrane region" description="Helical" evidence="4">
    <location>
        <begin position="360"/>
        <end position="380"/>
    </location>
</feature>
<keyword evidence="2 6" id="KW-0418">Kinase</keyword>